<sequence>MERGNMNNMVGRNLDDITVDEINEMSEEDENDSQYINDIQEENMDNNKENNKQKMPSNPEKNIVNISAGGTQLKDKKIRKDKKIKENIRNCNVQVKHSFARRTWSTLEIERTMKRFGNYLIIKKLPGKREIETFLSDNKEVMSSRNWRNVKDFLYHKIKINK</sequence>
<dbReference type="PANTHER" id="PTHR33480">
    <property type="entry name" value="SET DOMAIN-CONTAINING PROTEIN-RELATED"/>
    <property type="match status" value="1"/>
</dbReference>
<reference evidence="2" key="1">
    <citation type="submission" date="2022-01" db="EMBL/GenBank/DDBJ databases">
        <authorList>
            <person name="King R."/>
        </authorList>
    </citation>
    <scope>NUCLEOTIDE SEQUENCE</scope>
</reference>
<evidence type="ECO:0000256" key="1">
    <source>
        <dbReference type="SAM" id="MobiDB-lite"/>
    </source>
</evidence>
<gene>
    <name evidence="2" type="ORF">PSYICH_LOCUS7109</name>
</gene>
<name>A0A9P0G985_9CUCU</name>
<evidence type="ECO:0000313" key="2">
    <source>
        <dbReference type="EMBL" id="CAH1106924.1"/>
    </source>
</evidence>
<proteinExistence type="predicted"/>
<dbReference type="Proteomes" id="UP001153636">
    <property type="component" value="Chromosome 2"/>
</dbReference>
<keyword evidence="3" id="KW-1185">Reference proteome</keyword>
<dbReference type="EMBL" id="OV651814">
    <property type="protein sequence ID" value="CAH1106924.1"/>
    <property type="molecule type" value="Genomic_DNA"/>
</dbReference>
<accession>A0A9P0G985</accession>
<evidence type="ECO:0000313" key="3">
    <source>
        <dbReference type="Proteomes" id="UP001153636"/>
    </source>
</evidence>
<dbReference type="AlphaFoldDB" id="A0A9P0G985"/>
<organism evidence="2 3">
    <name type="scientific">Psylliodes chrysocephalus</name>
    <dbReference type="NCBI Taxonomy" id="3402493"/>
    <lineage>
        <taxon>Eukaryota</taxon>
        <taxon>Metazoa</taxon>
        <taxon>Ecdysozoa</taxon>
        <taxon>Arthropoda</taxon>
        <taxon>Hexapoda</taxon>
        <taxon>Insecta</taxon>
        <taxon>Pterygota</taxon>
        <taxon>Neoptera</taxon>
        <taxon>Endopterygota</taxon>
        <taxon>Coleoptera</taxon>
        <taxon>Polyphaga</taxon>
        <taxon>Cucujiformia</taxon>
        <taxon>Chrysomeloidea</taxon>
        <taxon>Chrysomelidae</taxon>
        <taxon>Galerucinae</taxon>
        <taxon>Alticini</taxon>
        <taxon>Psylliodes</taxon>
    </lineage>
</organism>
<dbReference type="PANTHER" id="PTHR33480:SF1">
    <property type="entry name" value="TYR RECOMBINASE DOMAIN-CONTAINING PROTEIN"/>
    <property type="match status" value="1"/>
</dbReference>
<feature type="region of interest" description="Disordered" evidence="1">
    <location>
        <begin position="46"/>
        <end position="77"/>
    </location>
</feature>
<protein>
    <submittedName>
        <fullName evidence="2">Uncharacterized protein</fullName>
    </submittedName>
</protein>